<dbReference type="PRINTS" id="PR02081">
    <property type="entry name" value="GIGANTEA"/>
</dbReference>
<dbReference type="PANTHER" id="PTHR36319">
    <property type="entry name" value="PROTEIN GIGANTEA"/>
    <property type="match status" value="1"/>
</dbReference>
<protein>
    <recommendedName>
        <fullName evidence="4">GIGANTEA</fullName>
    </recommendedName>
</protein>
<dbReference type="OrthoDB" id="1893477at2759"/>
<dbReference type="InterPro" id="IPR026211">
    <property type="entry name" value="GIGANTEA"/>
</dbReference>
<feature type="compositionally biased region" description="Low complexity" evidence="1">
    <location>
        <begin position="157"/>
        <end position="168"/>
    </location>
</feature>
<dbReference type="GO" id="GO:0005634">
    <property type="term" value="C:nucleus"/>
    <property type="evidence" value="ECO:0007669"/>
    <property type="project" value="TreeGrafter"/>
</dbReference>
<dbReference type="GO" id="GO:0048586">
    <property type="term" value="P:regulation of long-day photoperiodism, flowering"/>
    <property type="evidence" value="ECO:0007669"/>
    <property type="project" value="TreeGrafter"/>
</dbReference>
<evidence type="ECO:0000256" key="1">
    <source>
        <dbReference type="SAM" id="MobiDB-lite"/>
    </source>
</evidence>
<evidence type="ECO:0000313" key="2">
    <source>
        <dbReference type="EMBL" id="PIA47838.1"/>
    </source>
</evidence>
<dbReference type="AlphaFoldDB" id="A0A2G5DWE6"/>
<feature type="region of interest" description="Disordered" evidence="1">
    <location>
        <begin position="148"/>
        <end position="174"/>
    </location>
</feature>
<dbReference type="STRING" id="218851.A0A2G5DWE6"/>
<dbReference type="EMBL" id="KZ305031">
    <property type="protein sequence ID" value="PIA47839.1"/>
    <property type="molecule type" value="Genomic_DNA"/>
</dbReference>
<reference evidence="2 3" key="1">
    <citation type="submission" date="2017-09" db="EMBL/GenBank/DDBJ databases">
        <title>WGS assembly of Aquilegia coerulea Goldsmith.</title>
        <authorList>
            <person name="Hodges S."/>
            <person name="Kramer E."/>
            <person name="Nordborg M."/>
            <person name="Tomkins J."/>
            <person name="Borevitz J."/>
            <person name="Derieg N."/>
            <person name="Yan J."/>
            <person name="Mihaltcheva S."/>
            <person name="Hayes R.D."/>
            <person name="Rokhsar D."/>
        </authorList>
    </citation>
    <scope>NUCLEOTIDE SEQUENCE [LARGE SCALE GENOMIC DNA]</scope>
    <source>
        <strain evidence="3">cv. Goldsmith</strain>
    </source>
</reference>
<gene>
    <name evidence="2" type="ORF">AQUCO_01400433v1</name>
</gene>
<organism evidence="2 3">
    <name type="scientific">Aquilegia coerulea</name>
    <name type="common">Rocky mountain columbine</name>
    <dbReference type="NCBI Taxonomy" id="218851"/>
    <lineage>
        <taxon>Eukaryota</taxon>
        <taxon>Viridiplantae</taxon>
        <taxon>Streptophyta</taxon>
        <taxon>Embryophyta</taxon>
        <taxon>Tracheophyta</taxon>
        <taxon>Spermatophyta</taxon>
        <taxon>Magnoliopsida</taxon>
        <taxon>Ranunculales</taxon>
        <taxon>Ranunculaceae</taxon>
        <taxon>Thalictroideae</taxon>
        <taxon>Aquilegia</taxon>
    </lineage>
</organism>
<dbReference type="Proteomes" id="UP000230069">
    <property type="component" value="Unassembled WGS sequence"/>
</dbReference>
<keyword evidence="3" id="KW-1185">Reference proteome</keyword>
<dbReference type="PANTHER" id="PTHR36319:SF1">
    <property type="entry name" value="PROTEIN GIGANTEA"/>
    <property type="match status" value="1"/>
</dbReference>
<accession>A0A2G5DWE6</accession>
<evidence type="ECO:0008006" key="4">
    <source>
        <dbReference type="Google" id="ProtNLM"/>
    </source>
</evidence>
<dbReference type="GO" id="GO:0006950">
    <property type="term" value="P:response to stress"/>
    <property type="evidence" value="ECO:0007669"/>
    <property type="project" value="TreeGrafter"/>
</dbReference>
<name>A0A2G5DWE6_AQUCA</name>
<sequence>MAASVERWIDALQLSSLFWRAPEDAEQRQAQITAYVEYFGQFTSEQFPEDIAEIIRNNYPSKEKRLLDEVLAKFVLHHPEHGHAVVLPIISCIIDGTLVYDKNSPPFSSFISLVRPSSESGYSEQWALACGEILRVLTHYNRPIYKVENQSRESERSSSGSHATTSNSKSKEICPPILQQQEKNPLRPLSPWITDILLAAPLGIRSDYFRWCGGVMGKYAAAGELKPPTAACGRRSGKHPQLIPSTPRWAVANGAGVILSVCDEEVARYETATLTAVAVPALLLPPPTTAMDEHLVAGLPALEPYARLFHRYYAIATPSATQRLLLGLLEAPPSWAPDALDAAVQLVELLRAAEDYTTGMRLPRNWMHLHFLRAIGIAMSMRAGVAADAAAALLFRILSQPALLFPPLGQAEGVEVQHEPLSGYISSYSKLKEEPAAEATIEATAQGIASMFCAHGPEVEWRICIIWEAAYGLIPLNSSAVDLPEIIVATPMQPPVLSWNLYFPLLKVLDYLPRGSPSEACLMRIFVATVEAILRRTFPSQSSREQIRKSRYLYGLGSASKNLAVAELRTMIHSLFVETCASVDLASRLLFVILTVCVSHEARNCLRKRPRSDDSYTPTDFAEDWHEVNEKQIDARTRKLKKQGPVAAFDSYVLAAVCALSCELQLFPLLSRNGRHSVSKGASDIKLGQLNVPSNEFENSIFFAISHTRRILGILEALFSLKPSSIGTSWSHSSNEIIAAAMVAAHISELFRQSKPCMNALSILMRCKWDGEIYNRASSLYNLIDVHSKTVASIVDKAEPLEAHLVHAPVWRDAASFSNGSKRINCSNASFTPDYSSTLEDADDNASAHPATSLKCKKAIDANARNTHGKGTASLPTDASDLANLLTMDRHTGLNRSAQVLLKSVLPEKHELCFSVVSLLWHKLIAAPETQLSEEGTSAQQGWRQVVDALCNVVSASPAKASAAIVLQAEKDLQPWIARDDEQGQRMWKINQRIVQLIVELMRNHDTPESLVILASASDLLLRATDGMLVDGEACTLPQLELLEATAKAVQLVVKWGDSSSAITDGLSNLLKCRLPATVRCLSHPSAHVRALSTSVLRDILFLGPIKFNVKQEKRYSGVQGPSHRCLSSSIIDWNKDIEKCLTWEARSRHTTGVSTTFLDAAAKDLGCTILI</sequence>
<proteinExistence type="predicted"/>
<dbReference type="FunCoup" id="A0A2G5DWE6">
    <property type="interactions" value="80"/>
</dbReference>
<dbReference type="EMBL" id="KZ305031">
    <property type="protein sequence ID" value="PIA47838.1"/>
    <property type="molecule type" value="Genomic_DNA"/>
</dbReference>
<evidence type="ECO:0000313" key="3">
    <source>
        <dbReference type="Proteomes" id="UP000230069"/>
    </source>
</evidence>
<dbReference type="GO" id="GO:0042752">
    <property type="term" value="P:regulation of circadian rhythm"/>
    <property type="evidence" value="ECO:0007669"/>
    <property type="project" value="TreeGrafter"/>
</dbReference>